<dbReference type="Proteomes" id="UP000249739">
    <property type="component" value="Unassembled WGS sequence"/>
</dbReference>
<comment type="caution">
    <text evidence="11">The sequence shown here is derived from an EMBL/GenBank/DDBJ whole genome shotgun (WGS) entry which is preliminary data.</text>
</comment>
<evidence type="ECO:0000313" key="11">
    <source>
        <dbReference type="EMBL" id="PZP55272.1"/>
    </source>
</evidence>
<dbReference type="PROSITE" id="PS50972">
    <property type="entry name" value="PTERIN_BINDING"/>
    <property type="match status" value="1"/>
</dbReference>
<dbReference type="AlphaFoldDB" id="A0A2W5HHY1"/>
<evidence type="ECO:0000256" key="7">
    <source>
        <dbReference type="ARBA" id="ARBA00022842"/>
    </source>
</evidence>
<dbReference type="GO" id="GO:0046872">
    <property type="term" value="F:metal ion binding"/>
    <property type="evidence" value="ECO:0007669"/>
    <property type="project" value="UniProtKB-KW"/>
</dbReference>
<evidence type="ECO:0000259" key="10">
    <source>
        <dbReference type="PROSITE" id="PS50972"/>
    </source>
</evidence>
<evidence type="ECO:0000256" key="8">
    <source>
        <dbReference type="ARBA" id="ARBA00022909"/>
    </source>
</evidence>
<comment type="pathway">
    <text evidence="3 9">Cofactor biosynthesis; tetrahydrofolate biosynthesis; 7,8-dihydrofolate from 2-amino-4-hydroxy-6-hydroxymethyl-7,8-dihydropteridine diphosphate and 4-aminobenzoate: step 1/2.</text>
</comment>
<comment type="catalytic activity">
    <reaction evidence="1">
        <text>(7,8-dihydropterin-6-yl)methyl diphosphate + 4-aminobenzoate = 7,8-dihydropteroate + diphosphate</text>
        <dbReference type="Rhea" id="RHEA:19949"/>
        <dbReference type="ChEBI" id="CHEBI:17836"/>
        <dbReference type="ChEBI" id="CHEBI:17839"/>
        <dbReference type="ChEBI" id="CHEBI:33019"/>
        <dbReference type="ChEBI" id="CHEBI:72950"/>
        <dbReference type="EC" id="2.5.1.15"/>
    </reaction>
</comment>
<dbReference type="CDD" id="cd00739">
    <property type="entry name" value="DHPS"/>
    <property type="match status" value="1"/>
</dbReference>
<dbReference type="InterPro" id="IPR006390">
    <property type="entry name" value="DHP_synth_dom"/>
</dbReference>
<sequence length="268" mass="29378">MISRMNKPLIMGIVNVTPDSFSDGGKYFDPKVAVEHGLKLIKEGAEILDIGGESTRPNAEPVAIEEEIERIVPVIRELSKTGKVISVDTRNTKTMTAALEAGAGFINDITALQDNGAIELAAQNEVEVCLMHMQGAPQTMQSAPQYDNVVQEVYDFLQARIKACISGGIQKEKIYADIGIGFGKTLEHNLDLLRNLDRFHELGVKLLLGTSRKKFIEKIMDRKIQADQRLGGSLATALWGMEKGVHIVRVHDVAQTAQAINVWSALSD</sequence>
<evidence type="ECO:0000256" key="9">
    <source>
        <dbReference type="RuleBase" id="RU361205"/>
    </source>
</evidence>
<dbReference type="EC" id="2.5.1.15" evidence="4 9"/>
<evidence type="ECO:0000256" key="5">
    <source>
        <dbReference type="ARBA" id="ARBA00022679"/>
    </source>
</evidence>
<gene>
    <name evidence="11" type="primary">folP</name>
    <name evidence="11" type="ORF">DI586_07405</name>
</gene>
<keyword evidence="5 9" id="KW-0808">Transferase</keyword>
<dbReference type="UniPathway" id="UPA00077">
    <property type="reaction ID" value="UER00156"/>
</dbReference>
<dbReference type="Pfam" id="PF00809">
    <property type="entry name" value="Pterin_bind"/>
    <property type="match status" value="1"/>
</dbReference>
<name>A0A2W5HHY1_9BACT</name>
<comment type="similarity">
    <text evidence="9">Belongs to the DHPS family.</text>
</comment>
<evidence type="ECO:0000256" key="6">
    <source>
        <dbReference type="ARBA" id="ARBA00022723"/>
    </source>
</evidence>
<comment type="function">
    <text evidence="9">Catalyzes the condensation of para-aminobenzoate (pABA) with 6-hydroxymethyl-7,8-dihydropterin diphosphate (DHPt-PP) to form 7,8-dihydropteroate (H2Pte), the immediate precursor of folate derivatives.</text>
</comment>
<protein>
    <recommendedName>
        <fullName evidence="4 9">Dihydropteroate synthase</fullName>
        <shortName evidence="9">DHPS</shortName>
        <ecNumber evidence="4 9">2.5.1.15</ecNumber>
    </recommendedName>
    <alternativeName>
        <fullName evidence="9">Dihydropteroate pyrophosphorylase</fullName>
    </alternativeName>
</protein>
<dbReference type="PROSITE" id="PS00793">
    <property type="entry name" value="DHPS_2"/>
    <property type="match status" value="1"/>
</dbReference>
<evidence type="ECO:0000313" key="12">
    <source>
        <dbReference type="Proteomes" id="UP000249739"/>
    </source>
</evidence>
<evidence type="ECO:0000256" key="3">
    <source>
        <dbReference type="ARBA" id="ARBA00004763"/>
    </source>
</evidence>
<dbReference type="GO" id="GO:0005829">
    <property type="term" value="C:cytosol"/>
    <property type="evidence" value="ECO:0007669"/>
    <property type="project" value="TreeGrafter"/>
</dbReference>
<dbReference type="InterPro" id="IPR000489">
    <property type="entry name" value="Pterin-binding_dom"/>
</dbReference>
<dbReference type="PROSITE" id="PS00792">
    <property type="entry name" value="DHPS_1"/>
    <property type="match status" value="1"/>
</dbReference>
<keyword evidence="8 9" id="KW-0289">Folate biosynthesis</keyword>
<dbReference type="NCBIfam" id="TIGR01496">
    <property type="entry name" value="DHPS"/>
    <property type="match status" value="1"/>
</dbReference>
<dbReference type="InterPro" id="IPR045031">
    <property type="entry name" value="DHP_synth-like"/>
</dbReference>
<evidence type="ECO:0000256" key="4">
    <source>
        <dbReference type="ARBA" id="ARBA00012458"/>
    </source>
</evidence>
<organism evidence="11 12">
    <name type="scientific">Micavibrio aeruginosavorus</name>
    <dbReference type="NCBI Taxonomy" id="349221"/>
    <lineage>
        <taxon>Bacteria</taxon>
        <taxon>Pseudomonadati</taxon>
        <taxon>Bdellovibrionota</taxon>
        <taxon>Bdellovibrionia</taxon>
        <taxon>Bdellovibrionales</taxon>
        <taxon>Pseudobdellovibrionaceae</taxon>
        <taxon>Micavibrio</taxon>
    </lineage>
</organism>
<dbReference type="EMBL" id="QFOT01000078">
    <property type="protein sequence ID" value="PZP55272.1"/>
    <property type="molecule type" value="Genomic_DNA"/>
</dbReference>
<accession>A0A2W5HHY1</accession>
<feature type="domain" description="Pterin-binding" evidence="10">
    <location>
        <begin position="8"/>
        <end position="261"/>
    </location>
</feature>
<dbReference type="GO" id="GO:0004156">
    <property type="term" value="F:dihydropteroate synthase activity"/>
    <property type="evidence" value="ECO:0007669"/>
    <property type="project" value="UniProtKB-EC"/>
</dbReference>
<dbReference type="PANTHER" id="PTHR20941:SF1">
    <property type="entry name" value="FOLIC ACID SYNTHESIS PROTEIN FOL1"/>
    <property type="match status" value="1"/>
</dbReference>
<reference evidence="11 12" key="1">
    <citation type="submission" date="2017-08" db="EMBL/GenBank/DDBJ databases">
        <title>Infants hospitalized years apart are colonized by the same room-sourced microbial strains.</title>
        <authorList>
            <person name="Brooks B."/>
            <person name="Olm M.R."/>
            <person name="Firek B.A."/>
            <person name="Baker R."/>
            <person name="Thomas B.C."/>
            <person name="Morowitz M.J."/>
            <person name="Banfield J.F."/>
        </authorList>
    </citation>
    <scope>NUCLEOTIDE SEQUENCE [LARGE SCALE GENOMIC DNA]</scope>
    <source>
        <strain evidence="11">S2_006_000_R2_64</strain>
    </source>
</reference>
<dbReference type="InterPro" id="IPR011005">
    <property type="entry name" value="Dihydropteroate_synth-like_sf"/>
</dbReference>
<keyword evidence="6 9" id="KW-0479">Metal-binding</keyword>
<dbReference type="PANTHER" id="PTHR20941">
    <property type="entry name" value="FOLATE SYNTHESIS PROTEINS"/>
    <property type="match status" value="1"/>
</dbReference>
<keyword evidence="7 9" id="KW-0460">Magnesium</keyword>
<dbReference type="GO" id="GO:0046656">
    <property type="term" value="P:folic acid biosynthetic process"/>
    <property type="evidence" value="ECO:0007669"/>
    <property type="project" value="UniProtKB-KW"/>
</dbReference>
<evidence type="ECO:0000256" key="1">
    <source>
        <dbReference type="ARBA" id="ARBA00000012"/>
    </source>
</evidence>
<comment type="cofactor">
    <cofactor evidence="2 9">
        <name>Mg(2+)</name>
        <dbReference type="ChEBI" id="CHEBI:18420"/>
    </cofactor>
</comment>
<evidence type="ECO:0000256" key="2">
    <source>
        <dbReference type="ARBA" id="ARBA00001946"/>
    </source>
</evidence>
<dbReference type="SUPFAM" id="SSF51717">
    <property type="entry name" value="Dihydropteroate synthetase-like"/>
    <property type="match status" value="1"/>
</dbReference>
<proteinExistence type="inferred from homology"/>
<dbReference type="Gene3D" id="3.20.20.20">
    <property type="entry name" value="Dihydropteroate synthase-like"/>
    <property type="match status" value="1"/>
</dbReference>
<dbReference type="GO" id="GO:0046654">
    <property type="term" value="P:tetrahydrofolate biosynthetic process"/>
    <property type="evidence" value="ECO:0007669"/>
    <property type="project" value="UniProtKB-UniPathway"/>
</dbReference>